<evidence type="ECO:0000313" key="1">
    <source>
        <dbReference type="EMBL" id="ALP41910.1"/>
    </source>
</evidence>
<dbReference type="AlphaFoldDB" id="A0A0S2SJQ6"/>
<dbReference type="EMBL" id="CP013067">
    <property type="protein sequence ID" value="ALP41910.1"/>
    <property type="molecule type" value="Genomic_DNA"/>
</dbReference>
<reference evidence="2" key="1">
    <citation type="submission" date="2015-10" db="EMBL/GenBank/DDBJ databases">
        <title>Complete Genome Sequence of Aeromonas schubertii strain WL1483.</title>
        <authorList>
            <person name="Liu L."/>
        </authorList>
    </citation>
    <scope>NUCLEOTIDE SEQUENCE [LARGE SCALE GENOMIC DNA]</scope>
    <source>
        <strain evidence="2">WL1483</strain>
    </source>
</reference>
<gene>
    <name evidence="1" type="ORF">WL1483_2491</name>
</gene>
<organism evidence="1 2">
    <name type="scientific">Aeromonas schubertii</name>
    <dbReference type="NCBI Taxonomy" id="652"/>
    <lineage>
        <taxon>Bacteria</taxon>
        <taxon>Pseudomonadati</taxon>
        <taxon>Pseudomonadota</taxon>
        <taxon>Gammaproteobacteria</taxon>
        <taxon>Aeromonadales</taxon>
        <taxon>Aeromonadaceae</taxon>
        <taxon>Aeromonas</taxon>
    </lineage>
</organism>
<proteinExistence type="predicted"/>
<dbReference type="PATRIC" id="fig|652.5.peg.37"/>
<dbReference type="KEGG" id="asr:WL1483_2491"/>
<sequence>MRLACQPEPLGGEVMMRVSIPCSEQGLVLWFDSPEFFNELGVFNLGDDGVWVVADYSGERKWDNIKDPESILSAFYPSPLTASHPDFVLAGQPFELTGSYHRDADIVLFFGDLPVTVNVTEGSFKRQLTIPTAGVYTLNKASLLSSGEAIQVSPTTLNVAL</sequence>
<name>A0A0S2SJQ6_9GAMM</name>
<reference evidence="1 2" key="2">
    <citation type="journal article" date="2016" name="Genome Announc.">
        <title>Complete Genome Sequence of the Highly Virulent Aeromonas schubertii Strain WL1483, Isolated from Diseased Snakehead Fish (Channa argus) in China.</title>
        <authorList>
            <person name="Liu L."/>
            <person name="Li N."/>
            <person name="Zhang D."/>
            <person name="Fu X."/>
            <person name="Shi C."/>
            <person name="Lin Q."/>
            <person name="Hao G."/>
        </authorList>
    </citation>
    <scope>NUCLEOTIDE SEQUENCE [LARGE SCALE GENOMIC DNA]</scope>
    <source>
        <strain evidence="1 2">WL1483</strain>
    </source>
</reference>
<protein>
    <submittedName>
        <fullName evidence="1">Uncharacterized protein</fullName>
    </submittedName>
</protein>
<dbReference type="Proteomes" id="UP000058114">
    <property type="component" value="Chromosome"/>
</dbReference>
<evidence type="ECO:0000313" key="2">
    <source>
        <dbReference type="Proteomes" id="UP000058114"/>
    </source>
</evidence>
<accession>A0A0S2SJQ6</accession>